<dbReference type="OrthoDB" id="534666at2759"/>
<dbReference type="InterPro" id="IPR045090">
    <property type="entry name" value="Pept_M3A_M3B"/>
</dbReference>
<dbReference type="PANTHER" id="PTHR11804:SF84">
    <property type="entry name" value="SACCHAROLYSIN"/>
    <property type="match status" value="1"/>
</dbReference>
<proteinExistence type="inferred from homology"/>
<sequence>MDRAVKDAVALEVAPSFANVVAPLGTVANIIDAAINVASFLGSVAVAEEARNASTAAMDILSDYGIERDSRVDVYGAIRAVYTNKTEMDMLEPEDRRLVEKMELGYRRSGLLLPPEERKQLAIVKKQMSDLTSAFSRCLNEEDGKALFTRAELEGLPNDYFDGREIEVVDGVSKFVVTTKYPDNGPLMKYANLESTRKAMHIVSATRCSDNIPRLQELVALRLKAANMRGYSTHSEYVMENLMAKTPQAALAVEEDLLSMLTAPAKQELAELEALKRAD</sequence>
<dbReference type="InterPro" id="IPR024077">
    <property type="entry name" value="Neurolysin/TOP_dom2"/>
</dbReference>
<dbReference type="GO" id="GO:0006518">
    <property type="term" value="P:peptide metabolic process"/>
    <property type="evidence" value="ECO:0007669"/>
    <property type="project" value="TreeGrafter"/>
</dbReference>
<dbReference type="AlphaFoldDB" id="A0A9W8CQN6"/>
<dbReference type="PANTHER" id="PTHR11804">
    <property type="entry name" value="PROTEASE M3 THIMET OLIGOPEPTIDASE-RELATED"/>
    <property type="match status" value="1"/>
</dbReference>
<evidence type="ECO:0000256" key="3">
    <source>
        <dbReference type="ARBA" id="ARBA00022723"/>
    </source>
</evidence>
<evidence type="ECO:0000259" key="8">
    <source>
        <dbReference type="Pfam" id="PF01432"/>
    </source>
</evidence>
<reference evidence="9" key="1">
    <citation type="submission" date="2022-07" db="EMBL/GenBank/DDBJ databases">
        <title>Phylogenomic reconstructions and comparative analyses of Kickxellomycotina fungi.</title>
        <authorList>
            <person name="Reynolds N.K."/>
            <person name="Stajich J.E."/>
            <person name="Barry K."/>
            <person name="Grigoriev I.V."/>
            <person name="Crous P."/>
            <person name="Smith M.E."/>
        </authorList>
    </citation>
    <scope>NUCLEOTIDE SEQUENCE</scope>
    <source>
        <strain evidence="9">BCRC 34381</strain>
    </source>
</reference>
<keyword evidence="4 7" id="KW-0378">Hydrolase</keyword>
<dbReference type="GO" id="GO:0005758">
    <property type="term" value="C:mitochondrial intermembrane space"/>
    <property type="evidence" value="ECO:0007669"/>
    <property type="project" value="TreeGrafter"/>
</dbReference>
<evidence type="ECO:0000256" key="5">
    <source>
        <dbReference type="ARBA" id="ARBA00022833"/>
    </source>
</evidence>
<evidence type="ECO:0000313" key="9">
    <source>
        <dbReference type="EMBL" id="KAJ1720298.1"/>
    </source>
</evidence>
<dbReference type="Gene3D" id="1.20.1050.40">
    <property type="entry name" value="Endopeptidase. Chain P, domain 1"/>
    <property type="match status" value="1"/>
</dbReference>
<evidence type="ECO:0000313" key="10">
    <source>
        <dbReference type="Proteomes" id="UP001143981"/>
    </source>
</evidence>
<feature type="domain" description="Peptidase M3A/M3B catalytic" evidence="8">
    <location>
        <begin position="187"/>
        <end position="278"/>
    </location>
</feature>
<dbReference type="InterPro" id="IPR024080">
    <property type="entry name" value="Neurolysin/TOP_N"/>
</dbReference>
<dbReference type="GO" id="GO:0046872">
    <property type="term" value="F:metal ion binding"/>
    <property type="evidence" value="ECO:0007669"/>
    <property type="project" value="UniProtKB-UniRule"/>
</dbReference>
<comment type="similarity">
    <text evidence="1 7">Belongs to the peptidase M3 family.</text>
</comment>
<dbReference type="Pfam" id="PF01432">
    <property type="entry name" value="Peptidase_M3"/>
    <property type="match status" value="1"/>
</dbReference>
<keyword evidence="5 7" id="KW-0862">Zinc</keyword>
<keyword evidence="6 7" id="KW-0482">Metalloprotease</keyword>
<organism evidence="9 10">
    <name type="scientific">Coemansia biformis</name>
    <dbReference type="NCBI Taxonomy" id="1286918"/>
    <lineage>
        <taxon>Eukaryota</taxon>
        <taxon>Fungi</taxon>
        <taxon>Fungi incertae sedis</taxon>
        <taxon>Zoopagomycota</taxon>
        <taxon>Kickxellomycotina</taxon>
        <taxon>Kickxellomycetes</taxon>
        <taxon>Kickxellales</taxon>
        <taxon>Kickxellaceae</taxon>
        <taxon>Coemansia</taxon>
    </lineage>
</organism>
<keyword evidence="3 7" id="KW-0479">Metal-binding</keyword>
<dbReference type="EMBL" id="JANBOI010002697">
    <property type="protein sequence ID" value="KAJ1720298.1"/>
    <property type="molecule type" value="Genomic_DNA"/>
</dbReference>
<evidence type="ECO:0000256" key="1">
    <source>
        <dbReference type="ARBA" id="ARBA00006040"/>
    </source>
</evidence>
<evidence type="ECO:0000256" key="7">
    <source>
        <dbReference type="RuleBase" id="RU003435"/>
    </source>
</evidence>
<dbReference type="GO" id="GO:0006508">
    <property type="term" value="P:proteolysis"/>
    <property type="evidence" value="ECO:0007669"/>
    <property type="project" value="UniProtKB-KW"/>
</dbReference>
<dbReference type="Gene3D" id="1.10.1370.10">
    <property type="entry name" value="Neurolysin, domain 3"/>
    <property type="match status" value="1"/>
</dbReference>
<name>A0A9W8CQN6_9FUNG</name>
<evidence type="ECO:0000256" key="6">
    <source>
        <dbReference type="ARBA" id="ARBA00023049"/>
    </source>
</evidence>
<dbReference type="InterPro" id="IPR001567">
    <property type="entry name" value="Pept_M3A_M3B_dom"/>
</dbReference>
<comment type="cofactor">
    <cofactor evidence="7">
        <name>Zn(2+)</name>
        <dbReference type="ChEBI" id="CHEBI:29105"/>
    </cofactor>
    <text evidence="7">Binds 1 zinc ion.</text>
</comment>
<gene>
    <name evidence="9" type="primary">PRD1_10</name>
    <name evidence="9" type="ORF">LPJ61_006183</name>
</gene>
<protein>
    <submittedName>
        <fullName evidence="9">Metalloendopeptidase</fullName>
        <ecNumber evidence="9">3.4.24.37</ecNumber>
    </submittedName>
</protein>
<comment type="caution">
    <text evidence="9">The sequence shown here is derived from an EMBL/GenBank/DDBJ whole genome shotgun (WGS) entry which is preliminary data.</text>
</comment>
<dbReference type="EC" id="3.4.24.37" evidence="9"/>
<accession>A0A9W8CQN6</accession>
<feature type="non-terminal residue" evidence="9">
    <location>
        <position position="279"/>
    </location>
</feature>
<evidence type="ECO:0000256" key="2">
    <source>
        <dbReference type="ARBA" id="ARBA00022670"/>
    </source>
</evidence>
<keyword evidence="10" id="KW-1185">Reference proteome</keyword>
<dbReference type="SUPFAM" id="SSF55486">
    <property type="entry name" value="Metalloproteases ('zincins'), catalytic domain"/>
    <property type="match status" value="1"/>
</dbReference>
<dbReference type="GO" id="GO:0004222">
    <property type="term" value="F:metalloendopeptidase activity"/>
    <property type="evidence" value="ECO:0007669"/>
    <property type="project" value="UniProtKB-EC"/>
</dbReference>
<keyword evidence="2 7" id="KW-0645">Protease</keyword>
<dbReference type="Proteomes" id="UP001143981">
    <property type="component" value="Unassembled WGS sequence"/>
</dbReference>
<evidence type="ECO:0000256" key="4">
    <source>
        <dbReference type="ARBA" id="ARBA00022801"/>
    </source>
</evidence>